<evidence type="ECO:0000256" key="2">
    <source>
        <dbReference type="ARBA" id="ARBA00023445"/>
    </source>
</evidence>
<dbReference type="PANTHER" id="PTHR10366:SF564">
    <property type="entry name" value="STEROL-4-ALPHA-CARBOXYLATE 3-DEHYDROGENASE, DECARBOXYLATING"/>
    <property type="match status" value="1"/>
</dbReference>
<comment type="similarity">
    <text evidence="2">Belongs to the NAD(P)-dependent epimerase/dehydratase family. Dihydroflavonol-4-reductase subfamily.</text>
</comment>
<gene>
    <name evidence="4" type="ORF">N7G274_008703</name>
</gene>
<name>A0ABR4A0R3_9LECA</name>
<dbReference type="Proteomes" id="UP001590950">
    <property type="component" value="Unassembled WGS sequence"/>
</dbReference>
<dbReference type="SUPFAM" id="SSF51735">
    <property type="entry name" value="NAD(P)-binding Rossmann-fold domains"/>
    <property type="match status" value="1"/>
</dbReference>
<evidence type="ECO:0000256" key="1">
    <source>
        <dbReference type="ARBA" id="ARBA00023002"/>
    </source>
</evidence>
<feature type="domain" description="NAD-dependent epimerase/dehydratase" evidence="3">
    <location>
        <begin position="5"/>
        <end position="260"/>
    </location>
</feature>
<comment type="caution">
    <text evidence="4">The sequence shown here is derived from an EMBL/GenBank/DDBJ whole genome shotgun (WGS) entry which is preliminary data.</text>
</comment>
<protein>
    <recommendedName>
        <fullName evidence="3">NAD-dependent epimerase/dehydratase domain-containing protein</fullName>
    </recommendedName>
</protein>
<proteinExistence type="inferred from homology"/>
<dbReference type="EMBL" id="JBEFKJ010000031">
    <property type="protein sequence ID" value="KAL2038655.1"/>
    <property type="molecule type" value="Genomic_DNA"/>
</dbReference>
<sequence length="336" mass="36909">MPHTLITGPNGFLGATMVAAALSAGHRITGTVRSMKAGKDLLAVHPEWDHSLVDFVEVPDYTTEGVFDEIFKKGGFDYVLHTAAPVLDDPKNTDFERDFEKPSVAGNMQLLTSAAKYGKGIKAIAVTSSINSITIGNDVQTRELNANEWLPLDREDAIKMQNSYVSYCVGKKLAEKAIWKFVDEEKPPFTITTCVPCLIFGPPLQAVKDLKRLNWSTAQLYSLFNGSNETIPPTSLAAYVDARDLALAHILSLTNPNAANKRFLFGHPITYQEIADILKSVPGVKDRLAKDSHEKPPIPKVDMAATDDILGIKWRSKQQTFTDAAKGILDLEQRLG</sequence>
<reference evidence="4 5" key="1">
    <citation type="submission" date="2024-09" db="EMBL/GenBank/DDBJ databases">
        <title>Rethinking Asexuality: The Enigmatic Case of Functional Sexual Genes in Lepraria (Stereocaulaceae).</title>
        <authorList>
            <person name="Doellman M."/>
            <person name="Sun Y."/>
            <person name="Barcenas-Pena A."/>
            <person name="Lumbsch H.T."/>
            <person name="Grewe F."/>
        </authorList>
    </citation>
    <scope>NUCLEOTIDE SEQUENCE [LARGE SCALE GENOMIC DNA]</scope>
    <source>
        <strain evidence="4 5">Mercado 3170</strain>
    </source>
</reference>
<keyword evidence="5" id="KW-1185">Reference proteome</keyword>
<organism evidence="4 5">
    <name type="scientific">Stereocaulon virgatum</name>
    <dbReference type="NCBI Taxonomy" id="373712"/>
    <lineage>
        <taxon>Eukaryota</taxon>
        <taxon>Fungi</taxon>
        <taxon>Dikarya</taxon>
        <taxon>Ascomycota</taxon>
        <taxon>Pezizomycotina</taxon>
        <taxon>Lecanoromycetes</taxon>
        <taxon>OSLEUM clade</taxon>
        <taxon>Lecanoromycetidae</taxon>
        <taxon>Lecanorales</taxon>
        <taxon>Lecanorineae</taxon>
        <taxon>Stereocaulaceae</taxon>
        <taxon>Stereocaulon</taxon>
    </lineage>
</organism>
<keyword evidence="1" id="KW-0560">Oxidoreductase</keyword>
<dbReference type="Gene3D" id="3.40.50.720">
    <property type="entry name" value="NAD(P)-binding Rossmann-like Domain"/>
    <property type="match status" value="1"/>
</dbReference>
<dbReference type="Pfam" id="PF01370">
    <property type="entry name" value="Epimerase"/>
    <property type="match status" value="1"/>
</dbReference>
<accession>A0ABR4A0R3</accession>
<dbReference type="InterPro" id="IPR001509">
    <property type="entry name" value="Epimerase_deHydtase"/>
</dbReference>
<dbReference type="InterPro" id="IPR036291">
    <property type="entry name" value="NAD(P)-bd_dom_sf"/>
</dbReference>
<evidence type="ECO:0000259" key="3">
    <source>
        <dbReference type="Pfam" id="PF01370"/>
    </source>
</evidence>
<dbReference type="InterPro" id="IPR050425">
    <property type="entry name" value="NAD(P)_dehydrat-like"/>
</dbReference>
<evidence type="ECO:0000313" key="4">
    <source>
        <dbReference type="EMBL" id="KAL2038655.1"/>
    </source>
</evidence>
<evidence type="ECO:0000313" key="5">
    <source>
        <dbReference type="Proteomes" id="UP001590950"/>
    </source>
</evidence>
<dbReference type="PANTHER" id="PTHR10366">
    <property type="entry name" value="NAD DEPENDENT EPIMERASE/DEHYDRATASE"/>
    <property type="match status" value="1"/>
</dbReference>